<dbReference type="RefSeq" id="WP_231959309.1">
    <property type="nucleotide sequence ID" value="NZ_LT629776.1"/>
</dbReference>
<name>A0A1H1QFV3_9CELL</name>
<evidence type="ECO:0000259" key="4">
    <source>
        <dbReference type="PROSITE" id="PS51109"/>
    </source>
</evidence>
<sequence>MKHIPAHRQNSARPKDAHTESITIDGTEPAPRHPRRRKAVALVASAFVLAGGGTAAYASTVKTVDLDVDGKTATVSTAAGSVGGVLASEGIDVDTRDLVAPGVDTALEDGDEIVVRTADEVTIEQDGDERSILTTSVDAEETIERYSERAGEDVRLVASRSDADGRAELPIELDTDAPVTVEADGDSVEVDDSQDVDTVLDEAGVELGDADRVVVEHDDSDAETPVSVVVERVESSQEERTETIDFESTTVEDPDMYVGESEVRTEGEAGERTIVEDVVTRDGEEISREEVSNEVTTEPVDEVIAEGSKELPGGTPASNKELGLQMAAERGWTGSEATCLDSLWTRESGWDENAANPTSSAFGIPQALPGSKMASAGADWATNPATQIAWGLDYIAGSYGSPCSAWAHSESVGWY</sequence>
<dbReference type="eggNOG" id="COG3583">
    <property type="taxonomic scope" value="Bacteria"/>
</dbReference>
<dbReference type="STRING" id="545619.SAMN04489860_1071"/>
<evidence type="ECO:0000313" key="6">
    <source>
        <dbReference type="Proteomes" id="UP000185663"/>
    </source>
</evidence>
<dbReference type="Proteomes" id="UP000185663">
    <property type="component" value="Chromosome I"/>
</dbReference>
<keyword evidence="3" id="KW-1133">Transmembrane helix</keyword>
<evidence type="ECO:0000256" key="3">
    <source>
        <dbReference type="SAM" id="Phobius"/>
    </source>
</evidence>
<evidence type="ECO:0000313" key="5">
    <source>
        <dbReference type="EMBL" id="SDS22177.1"/>
    </source>
</evidence>
<accession>A0A1H1QFV3</accession>
<dbReference type="EMBL" id="LT629776">
    <property type="protein sequence ID" value="SDS22177.1"/>
    <property type="molecule type" value="Genomic_DNA"/>
</dbReference>
<dbReference type="AlphaFoldDB" id="A0A1H1QFV3"/>
<keyword evidence="1" id="KW-0732">Signal</keyword>
<dbReference type="SUPFAM" id="SSF53955">
    <property type="entry name" value="Lysozyme-like"/>
    <property type="match status" value="1"/>
</dbReference>
<evidence type="ECO:0000256" key="1">
    <source>
        <dbReference type="ARBA" id="ARBA00022729"/>
    </source>
</evidence>
<dbReference type="Pfam" id="PF03990">
    <property type="entry name" value="DUF348"/>
    <property type="match status" value="2"/>
</dbReference>
<dbReference type="Gene3D" id="1.10.530.10">
    <property type="match status" value="1"/>
</dbReference>
<feature type="transmembrane region" description="Helical" evidence="3">
    <location>
        <begin position="39"/>
        <end position="58"/>
    </location>
</feature>
<keyword evidence="6" id="KW-1185">Reference proteome</keyword>
<protein>
    <submittedName>
        <fullName evidence="5">Uncharacterized conserved protein YabE, contains G5 and tandem DUF348 domains</fullName>
    </submittedName>
</protein>
<dbReference type="PROSITE" id="PS51109">
    <property type="entry name" value="G5"/>
    <property type="match status" value="1"/>
</dbReference>
<dbReference type="InterPro" id="IPR011098">
    <property type="entry name" value="G5_dom"/>
</dbReference>
<dbReference type="SMART" id="SM01208">
    <property type="entry name" value="G5"/>
    <property type="match status" value="1"/>
</dbReference>
<dbReference type="Gene3D" id="2.20.230.10">
    <property type="entry name" value="Resuscitation-promoting factor rpfb"/>
    <property type="match status" value="1"/>
</dbReference>
<organism evidence="5 6">
    <name type="scientific">Paraoerskovia marina</name>
    <dbReference type="NCBI Taxonomy" id="545619"/>
    <lineage>
        <taxon>Bacteria</taxon>
        <taxon>Bacillati</taxon>
        <taxon>Actinomycetota</taxon>
        <taxon>Actinomycetes</taxon>
        <taxon>Micrococcales</taxon>
        <taxon>Cellulomonadaceae</taxon>
        <taxon>Paraoerskovia</taxon>
    </lineage>
</organism>
<keyword evidence="3" id="KW-0812">Transmembrane</keyword>
<evidence type="ECO:0000256" key="2">
    <source>
        <dbReference type="SAM" id="MobiDB-lite"/>
    </source>
</evidence>
<feature type="region of interest" description="Disordered" evidence="2">
    <location>
        <begin position="1"/>
        <end position="36"/>
    </location>
</feature>
<feature type="domain" description="G5" evidence="4">
    <location>
        <begin position="230"/>
        <end position="310"/>
    </location>
</feature>
<keyword evidence="3" id="KW-0472">Membrane</keyword>
<dbReference type="Pfam" id="PF07501">
    <property type="entry name" value="G5"/>
    <property type="match status" value="1"/>
</dbReference>
<proteinExistence type="predicted"/>
<dbReference type="InterPro" id="IPR007137">
    <property type="entry name" value="DUF348"/>
</dbReference>
<reference evidence="5 6" key="1">
    <citation type="submission" date="2016-10" db="EMBL/GenBank/DDBJ databases">
        <authorList>
            <person name="de Groot N.N."/>
        </authorList>
    </citation>
    <scope>NUCLEOTIDE SEQUENCE [LARGE SCALE GENOMIC DNA]</scope>
    <source>
        <strain evidence="5 6">DSM 22126</strain>
    </source>
</reference>
<dbReference type="InterPro" id="IPR023346">
    <property type="entry name" value="Lysozyme-like_dom_sf"/>
</dbReference>
<gene>
    <name evidence="5" type="ORF">SAMN04489860_1071</name>
</gene>